<reference evidence="4" key="2">
    <citation type="journal article" date="2021" name="PeerJ">
        <title>Extensive microbial diversity within the chicken gut microbiome revealed by metagenomics and culture.</title>
        <authorList>
            <person name="Gilroy R."/>
            <person name="Ravi A."/>
            <person name="Getino M."/>
            <person name="Pursley I."/>
            <person name="Horton D.L."/>
            <person name="Alikhan N.F."/>
            <person name="Baker D."/>
            <person name="Gharbi K."/>
            <person name="Hall N."/>
            <person name="Watson M."/>
            <person name="Adriaenssens E.M."/>
            <person name="Foster-Nyarko E."/>
            <person name="Jarju S."/>
            <person name="Secka A."/>
            <person name="Antonio M."/>
            <person name="Oren A."/>
            <person name="Chaudhuri R.R."/>
            <person name="La Ragione R."/>
            <person name="Hildebrand F."/>
            <person name="Pallen M.J."/>
        </authorList>
    </citation>
    <scope>NUCLEOTIDE SEQUENCE</scope>
    <source>
        <strain evidence="4">CHK187-14744</strain>
    </source>
</reference>
<feature type="signal peptide" evidence="2">
    <location>
        <begin position="1"/>
        <end position="32"/>
    </location>
</feature>
<dbReference type="Pfam" id="PF12892">
    <property type="entry name" value="FctA"/>
    <property type="match status" value="1"/>
</dbReference>
<keyword evidence="1" id="KW-0812">Transmembrane</keyword>
<accession>A0A9D1HF58</accession>
<feature type="transmembrane region" description="Helical" evidence="1">
    <location>
        <begin position="182"/>
        <end position="200"/>
    </location>
</feature>
<name>A0A9D1HF58_9FIRM</name>
<keyword evidence="2" id="KW-0732">Signal</keyword>
<evidence type="ECO:0000256" key="1">
    <source>
        <dbReference type="SAM" id="Phobius"/>
    </source>
</evidence>
<evidence type="ECO:0000256" key="2">
    <source>
        <dbReference type="SAM" id="SignalP"/>
    </source>
</evidence>
<evidence type="ECO:0000313" key="4">
    <source>
        <dbReference type="EMBL" id="HIU02186.1"/>
    </source>
</evidence>
<protein>
    <recommendedName>
        <fullName evidence="3">Streptococcal pilin isopeptide linkage domain-containing protein</fullName>
    </recommendedName>
</protein>
<reference evidence="4" key="1">
    <citation type="submission" date="2020-10" db="EMBL/GenBank/DDBJ databases">
        <authorList>
            <person name="Gilroy R."/>
        </authorList>
    </citation>
    <scope>NUCLEOTIDE SEQUENCE</scope>
    <source>
        <strain evidence="4">CHK187-14744</strain>
    </source>
</reference>
<evidence type="ECO:0000259" key="3">
    <source>
        <dbReference type="Pfam" id="PF12892"/>
    </source>
</evidence>
<feature type="domain" description="Streptococcal pilin isopeptide linkage" evidence="3">
    <location>
        <begin position="43"/>
        <end position="155"/>
    </location>
</feature>
<evidence type="ECO:0000313" key="5">
    <source>
        <dbReference type="Proteomes" id="UP000824164"/>
    </source>
</evidence>
<proteinExistence type="predicted"/>
<organism evidence="4 5">
    <name type="scientific">Candidatus Onthocola gallistercoris</name>
    <dbReference type="NCBI Taxonomy" id="2840876"/>
    <lineage>
        <taxon>Bacteria</taxon>
        <taxon>Bacillati</taxon>
        <taxon>Bacillota</taxon>
        <taxon>Bacilli</taxon>
        <taxon>Candidatus Onthocola</taxon>
    </lineage>
</organism>
<dbReference type="NCBIfam" id="TIGR03786">
    <property type="entry name" value="strep_pil_rpt"/>
    <property type="match status" value="1"/>
</dbReference>
<dbReference type="Gene3D" id="2.60.40.3050">
    <property type="match status" value="1"/>
</dbReference>
<sequence>MNRIIDRKGFQKAIVGMMALLMVFSVSTLVSAASDTATARIAVQQKISGTESSDEIFTYRLEAEDASSPLPENQETTVDGAGQAAFDITFTQVGVYRYTLSQIPGSAEGWTYDDEVYTADVYVLRDASLENLETHVIYYNSQGEKVDPAWTNTYEAPVQDPGNTESTAASTAAVQTGDTVNIQMWTVLIGAAAVVMIIIGKAEKKARA</sequence>
<feature type="chain" id="PRO_5039160161" description="Streptococcal pilin isopeptide linkage domain-containing protein" evidence="2">
    <location>
        <begin position="33"/>
        <end position="208"/>
    </location>
</feature>
<dbReference type="EMBL" id="DVLT01000019">
    <property type="protein sequence ID" value="HIU02186.1"/>
    <property type="molecule type" value="Genomic_DNA"/>
</dbReference>
<dbReference type="InterPro" id="IPR038174">
    <property type="entry name" value="Strep_pil_link_sf"/>
</dbReference>
<dbReference type="InterPro" id="IPR022464">
    <property type="entry name" value="Strep_pil_isopept_link"/>
</dbReference>
<dbReference type="AlphaFoldDB" id="A0A9D1HF58"/>
<keyword evidence="1" id="KW-0472">Membrane</keyword>
<comment type="caution">
    <text evidence="4">The sequence shown here is derived from an EMBL/GenBank/DDBJ whole genome shotgun (WGS) entry which is preliminary data.</text>
</comment>
<gene>
    <name evidence="4" type="ORF">IAB63_02900</name>
</gene>
<dbReference type="Proteomes" id="UP000824164">
    <property type="component" value="Unassembled WGS sequence"/>
</dbReference>
<keyword evidence="1" id="KW-1133">Transmembrane helix</keyword>